<sequence>MKHQHFNPTAHFTTAQALITQLDQQKPKNQHLVVDCRATHHMLNYLRPFTSSLKTTNICMAAGDSQIGLTAFGIGTVNILSNNNTLTLENCLYIPCLNCNLISLLELFKKERTVKEKKILIP</sequence>
<feature type="domain" description="Retrovirus-related Pol polyprotein from transposon TNT 1-94-like beta-barrel" evidence="1">
    <location>
        <begin position="33"/>
        <end position="110"/>
    </location>
</feature>
<reference evidence="2" key="1">
    <citation type="submission" date="2021-03" db="EMBL/GenBank/DDBJ databases">
        <title>Draft genome sequence of rust myrtle Austropuccinia psidii MF-1, a brazilian biotype.</title>
        <authorList>
            <person name="Quecine M.C."/>
            <person name="Pachon D.M.R."/>
            <person name="Bonatelli M.L."/>
            <person name="Correr F.H."/>
            <person name="Franceschini L.M."/>
            <person name="Leite T.F."/>
            <person name="Margarido G.R.A."/>
            <person name="Almeida C.A."/>
            <person name="Ferrarezi J.A."/>
            <person name="Labate C.A."/>
        </authorList>
    </citation>
    <scope>NUCLEOTIDE SEQUENCE</scope>
    <source>
        <strain evidence="2">MF-1</strain>
    </source>
</reference>
<gene>
    <name evidence="2" type="ORF">O181_119732</name>
</gene>
<evidence type="ECO:0000313" key="2">
    <source>
        <dbReference type="EMBL" id="MBW0580017.1"/>
    </source>
</evidence>
<name>A0A9Q3KFP3_9BASI</name>
<dbReference type="OrthoDB" id="3251181at2759"/>
<proteinExistence type="predicted"/>
<keyword evidence="3" id="KW-1185">Reference proteome</keyword>
<evidence type="ECO:0000313" key="3">
    <source>
        <dbReference type="Proteomes" id="UP000765509"/>
    </source>
</evidence>
<protein>
    <recommendedName>
        <fullName evidence="1">Retrovirus-related Pol polyprotein from transposon TNT 1-94-like beta-barrel domain-containing protein</fullName>
    </recommendedName>
</protein>
<evidence type="ECO:0000259" key="1">
    <source>
        <dbReference type="Pfam" id="PF22936"/>
    </source>
</evidence>
<dbReference type="AlphaFoldDB" id="A0A9Q3KFP3"/>
<dbReference type="Proteomes" id="UP000765509">
    <property type="component" value="Unassembled WGS sequence"/>
</dbReference>
<dbReference type="EMBL" id="AVOT02106478">
    <property type="protein sequence ID" value="MBW0580017.1"/>
    <property type="molecule type" value="Genomic_DNA"/>
</dbReference>
<dbReference type="InterPro" id="IPR054722">
    <property type="entry name" value="PolX-like_BBD"/>
</dbReference>
<comment type="caution">
    <text evidence="2">The sequence shown here is derived from an EMBL/GenBank/DDBJ whole genome shotgun (WGS) entry which is preliminary data.</text>
</comment>
<organism evidence="2 3">
    <name type="scientific">Austropuccinia psidii MF-1</name>
    <dbReference type="NCBI Taxonomy" id="1389203"/>
    <lineage>
        <taxon>Eukaryota</taxon>
        <taxon>Fungi</taxon>
        <taxon>Dikarya</taxon>
        <taxon>Basidiomycota</taxon>
        <taxon>Pucciniomycotina</taxon>
        <taxon>Pucciniomycetes</taxon>
        <taxon>Pucciniales</taxon>
        <taxon>Sphaerophragmiaceae</taxon>
        <taxon>Austropuccinia</taxon>
    </lineage>
</organism>
<dbReference type="Pfam" id="PF22936">
    <property type="entry name" value="Pol_BBD"/>
    <property type="match status" value="1"/>
</dbReference>
<accession>A0A9Q3KFP3</accession>